<comment type="function">
    <text evidence="3">Catalyzes the stereoinversion of LL-2,6-diaminopimelate (L,L-DAP) to meso-diaminopimelate (meso-DAP), a precursor of L-lysine and an essential component of the bacterial peptidoglycan.</text>
</comment>
<dbReference type="EMBL" id="VORB01000004">
    <property type="protein sequence ID" value="TXC81380.1"/>
    <property type="molecule type" value="Genomic_DNA"/>
</dbReference>
<dbReference type="EC" id="5.1.1.7" evidence="3 4"/>
<dbReference type="UniPathway" id="UPA00034">
    <property type="reaction ID" value="UER00025"/>
</dbReference>
<feature type="site" description="Could be important to modulate the pK values of the two catalytic cysteine residues" evidence="3">
    <location>
        <position position="135"/>
    </location>
</feature>
<dbReference type="GO" id="GO:0005829">
    <property type="term" value="C:cytosol"/>
    <property type="evidence" value="ECO:0007669"/>
    <property type="project" value="TreeGrafter"/>
</dbReference>
<dbReference type="AlphaFoldDB" id="A0A5C6V9G8"/>
<keyword evidence="2 3" id="KW-0413">Isomerase</keyword>
<comment type="similarity">
    <text evidence="1 3">Belongs to the diaminopimelate epimerase family.</text>
</comment>
<reference evidence="5 6" key="1">
    <citation type="submission" date="2019-08" db="EMBL/GenBank/DDBJ databases">
        <title>Genome of Luteibaculum oceani JCM 18817.</title>
        <authorList>
            <person name="Bowman J.P."/>
        </authorList>
    </citation>
    <scope>NUCLEOTIDE SEQUENCE [LARGE SCALE GENOMIC DNA]</scope>
    <source>
        <strain evidence="5 6">JCM 18817</strain>
    </source>
</reference>
<dbReference type="HAMAP" id="MF_00197">
    <property type="entry name" value="DAP_epimerase"/>
    <property type="match status" value="1"/>
</dbReference>
<dbReference type="PANTHER" id="PTHR31689">
    <property type="entry name" value="DIAMINOPIMELATE EPIMERASE, CHLOROPLASTIC"/>
    <property type="match status" value="1"/>
</dbReference>
<evidence type="ECO:0000256" key="1">
    <source>
        <dbReference type="ARBA" id="ARBA00010219"/>
    </source>
</evidence>
<feature type="active site" description="Proton acceptor" evidence="3">
    <location>
        <position position="195"/>
    </location>
</feature>
<dbReference type="Proteomes" id="UP000321168">
    <property type="component" value="Unassembled WGS sequence"/>
</dbReference>
<feature type="binding site" evidence="3">
    <location>
        <position position="13"/>
    </location>
    <ligand>
        <name>substrate</name>
    </ligand>
</feature>
<feature type="binding site" evidence="3">
    <location>
        <begin position="73"/>
        <end position="74"/>
    </location>
    <ligand>
        <name>substrate</name>
    </ligand>
</feature>
<keyword evidence="6" id="KW-1185">Reference proteome</keyword>
<dbReference type="PANTHER" id="PTHR31689:SF0">
    <property type="entry name" value="DIAMINOPIMELATE EPIMERASE"/>
    <property type="match status" value="1"/>
</dbReference>
<comment type="caution">
    <text evidence="3">Lacks conserved residue(s) required for the propagation of feature annotation.</text>
</comment>
<keyword evidence="3" id="KW-0028">Amino-acid biosynthesis</keyword>
<comment type="subcellular location">
    <subcellularLocation>
        <location evidence="3">Cytoplasm</location>
    </subcellularLocation>
</comment>
<evidence type="ECO:0000256" key="2">
    <source>
        <dbReference type="ARBA" id="ARBA00023235"/>
    </source>
</evidence>
<feature type="binding site" evidence="3">
    <location>
        <begin position="196"/>
        <end position="197"/>
    </location>
    <ligand>
        <name>substrate</name>
    </ligand>
</feature>
<feature type="site" description="Could be important to modulate the pK values of the two catalytic cysteine residues" evidence="3">
    <location>
        <position position="185"/>
    </location>
</feature>
<comment type="caution">
    <text evidence="5">The sequence shown here is derived from an EMBL/GenBank/DDBJ whole genome shotgun (WGS) entry which is preliminary data.</text>
</comment>
<feature type="binding site" evidence="3">
    <location>
        <position position="64"/>
    </location>
    <ligand>
        <name>substrate</name>
    </ligand>
</feature>
<proteinExistence type="inferred from homology"/>
<dbReference type="InterPro" id="IPR001653">
    <property type="entry name" value="DAP_epimerase_DapF"/>
</dbReference>
<evidence type="ECO:0000313" key="6">
    <source>
        <dbReference type="Proteomes" id="UP000321168"/>
    </source>
</evidence>
<dbReference type="RefSeq" id="WP_147014075.1">
    <property type="nucleotide sequence ID" value="NZ_VORB01000004.1"/>
</dbReference>
<feature type="binding site" evidence="3">
    <location>
        <position position="167"/>
    </location>
    <ligand>
        <name>substrate</name>
    </ligand>
</feature>
<dbReference type="OrthoDB" id="9805408at2"/>
<gene>
    <name evidence="3" type="primary">dapF</name>
    <name evidence="5" type="ORF">FRX97_05080</name>
</gene>
<dbReference type="GO" id="GO:0009089">
    <property type="term" value="P:lysine biosynthetic process via diaminopimelate"/>
    <property type="evidence" value="ECO:0007669"/>
    <property type="project" value="UniProtKB-UniRule"/>
</dbReference>
<evidence type="ECO:0000256" key="4">
    <source>
        <dbReference type="NCBIfam" id="TIGR00652"/>
    </source>
</evidence>
<keyword evidence="3" id="KW-0457">Lysine biosynthesis</keyword>
<organism evidence="5 6">
    <name type="scientific">Luteibaculum oceani</name>
    <dbReference type="NCBI Taxonomy" id="1294296"/>
    <lineage>
        <taxon>Bacteria</taxon>
        <taxon>Pseudomonadati</taxon>
        <taxon>Bacteroidota</taxon>
        <taxon>Flavobacteriia</taxon>
        <taxon>Flavobacteriales</taxon>
        <taxon>Luteibaculaceae</taxon>
        <taxon>Luteibaculum</taxon>
    </lineage>
</organism>
<comment type="catalytic activity">
    <reaction evidence="3">
        <text>(2S,6S)-2,6-diaminopimelate = meso-2,6-diaminopimelate</text>
        <dbReference type="Rhea" id="RHEA:15393"/>
        <dbReference type="ChEBI" id="CHEBI:57609"/>
        <dbReference type="ChEBI" id="CHEBI:57791"/>
        <dbReference type="EC" id="5.1.1.7"/>
    </reaction>
</comment>
<keyword evidence="3" id="KW-0963">Cytoplasm</keyword>
<dbReference type="NCBIfam" id="TIGR00652">
    <property type="entry name" value="DapF"/>
    <property type="match status" value="1"/>
</dbReference>
<sequence length="251" mass="27704">MKLNFHKYQGAGNDFVIINALEHSIQISASEVSKICDRKYGVGADGLMILSHRSGVDFHLDYFNADGSVSFCGNGSRCAVRFYHHLTGKEAVKFSAFDGKHLAFIEQDLVKLEMMVPQKGQWKNQEFIINTGAPHVCVSVNNLDDCDIYEIAKPIRWRKEFAPVGVNVNLFEKIGGHQVKMRTFEKGVEDETLACGTGVTAVAISVLQDDVSINSVLVETKGGKLKVDRKGEGTFWLTGPATFVFRGEIAV</sequence>
<feature type="active site" description="Proton donor" evidence="3">
    <location>
        <position position="72"/>
    </location>
</feature>
<comment type="pathway">
    <text evidence="3">Amino-acid biosynthesis; L-lysine biosynthesis via DAP pathway; DL-2,6-diaminopimelate from LL-2,6-diaminopimelate: step 1/1.</text>
</comment>
<dbReference type="Pfam" id="PF01678">
    <property type="entry name" value="DAP_epimerase"/>
    <property type="match status" value="2"/>
</dbReference>
<dbReference type="Gene3D" id="3.10.310.10">
    <property type="entry name" value="Diaminopimelate Epimerase, Chain A, domain 1"/>
    <property type="match status" value="2"/>
</dbReference>
<comment type="subunit">
    <text evidence="3">Homodimer.</text>
</comment>
<protein>
    <recommendedName>
        <fullName evidence="3 4">Diaminopimelate epimerase</fullName>
        <shortName evidence="3">DAP epimerase</shortName>
        <ecNumber evidence="3 4">5.1.1.7</ecNumber>
    </recommendedName>
    <alternativeName>
        <fullName evidence="3">PLP-independent amino acid racemase</fullName>
    </alternativeName>
</protein>
<evidence type="ECO:0000256" key="3">
    <source>
        <dbReference type="HAMAP-Rule" id="MF_00197"/>
    </source>
</evidence>
<evidence type="ECO:0000313" key="5">
    <source>
        <dbReference type="EMBL" id="TXC81380.1"/>
    </source>
</evidence>
<name>A0A5C6V9G8_9FLAO</name>
<dbReference type="SUPFAM" id="SSF54506">
    <property type="entry name" value="Diaminopimelate epimerase-like"/>
    <property type="match status" value="2"/>
</dbReference>
<accession>A0A5C6V9G8</accession>
<dbReference type="GO" id="GO:0008837">
    <property type="term" value="F:diaminopimelate epimerase activity"/>
    <property type="evidence" value="ECO:0007669"/>
    <property type="project" value="UniProtKB-UniRule"/>
</dbReference>